<keyword evidence="3" id="KW-1185">Reference proteome</keyword>
<dbReference type="AlphaFoldDB" id="A0A5C3L7F7"/>
<proteinExistence type="predicted"/>
<evidence type="ECO:0000313" key="2">
    <source>
        <dbReference type="EMBL" id="TFK28949.1"/>
    </source>
</evidence>
<dbReference type="EMBL" id="ML210152">
    <property type="protein sequence ID" value="TFK28949.1"/>
    <property type="molecule type" value="Genomic_DNA"/>
</dbReference>
<feature type="region of interest" description="Disordered" evidence="1">
    <location>
        <begin position="135"/>
        <end position="162"/>
    </location>
</feature>
<name>A0A5C3L7F7_COPMA</name>
<reference evidence="2 3" key="1">
    <citation type="journal article" date="2019" name="Nat. Ecol. Evol.">
        <title>Megaphylogeny resolves global patterns of mushroom evolution.</title>
        <authorList>
            <person name="Varga T."/>
            <person name="Krizsan K."/>
            <person name="Foldi C."/>
            <person name="Dima B."/>
            <person name="Sanchez-Garcia M."/>
            <person name="Sanchez-Ramirez S."/>
            <person name="Szollosi G.J."/>
            <person name="Szarkandi J.G."/>
            <person name="Papp V."/>
            <person name="Albert L."/>
            <person name="Andreopoulos W."/>
            <person name="Angelini C."/>
            <person name="Antonin V."/>
            <person name="Barry K.W."/>
            <person name="Bougher N.L."/>
            <person name="Buchanan P."/>
            <person name="Buyck B."/>
            <person name="Bense V."/>
            <person name="Catcheside P."/>
            <person name="Chovatia M."/>
            <person name="Cooper J."/>
            <person name="Damon W."/>
            <person name="Desjardin D."/>
            <person name="Finy P."/>
            <person name="Geml J."/>
            <person name="Haridas S."/>
            <person name="Hughes K."/>
            <person name="Justo A."/>
            <person name="Karasinski D."/>
            <person name="Kautmanova I."/>
            <person name="Kiss B."/>
            <person name="Kocsube S."/>
            <person name="Kotiranta H."/>
            <person name="LaButti K.M."/>
            <person name="Lechner B.E."/>
            <person name="Liimatainen K."/>
            <person name="Lipzen A."/>
            <person name="Lukacs Z."/>
            <person name="Mihaltcheva S."/>
            <person name="Morgado L.N."/>
            <person name="Niskanen T."/>
            <person name="Noordeloos M.E."/>
            <person name="Ohm R.A."/>
            <person name="Ortiz-Santana B."/>
            <person name="Ovrebo C."/>
            <person name="Racz N."/>
            <person name="Riley R."/>
            <person name="Savchenko A."/>
            <person name="Shiryaev A."/>
            <person name="Soop K."/>
            <person name="Spirin V."/>
            <person name="Szebenyi C."/>
            <person name="Tomsovsky M."/>
            <person name="Tulloss R.E."/>
            <person name="Uehling J."/>
            <person name="Grigoriev I.V."/>
            <person name="Vagvolgyi C."/>
            <person name="Papp T."/>
            <person name="Martin F.M."/>
            <person name="Miettinen O."/>
            <person name="Hibbett D.S."/>
            <person name="Nagy L.G."/>
        </authorList>
    </citation>
    <scope>NUCLEOTIDE SEQUENCE [LARGE SCALE GENOMIC DNA]</scope>
    <source>
        <strain evidence="2 3">CBS 121175</strain>
    </source>
</reference>
<gene>
    <name evidence="2" type="ORF">FA15DRAFT_454716</name>
</gene>
<feature type="region of interest" description="Disordered" evidence="1">
    <location>
        <begin position="76"/>
        <end position="105"/>
    </location>
</feature>
<evidence type="ECO:0000313" key="3">
    <source>
        <dbReference type="Proteomes" id="UP000307440"/>
    </source>
</evidence>
<sequence>MKRARKAPELNQSIQIVGESWNKSDMVVVKTRAGSVQMNGTPLIVTDHSDQYYYNPGCTTTRCSQLTRNNATLYHKGARSKSDEEDEVAGTVLSSPPEGPVVSSRKGFQLKSNNFTAECYDSVVSYQVTKLCTSPLSKTRPQPTPHTAARDDAGYFEGIRRK</sequence>
<dbReference type="Proteomes" id="UP000307440">
    <property type="component" value="Unassembled WGS sequence"/>
</dbReference>
<accession>A0A5C3L7F7</accession>
<evidence type="ECO:0000256" key="1">
    <source>
        <dbReference type="SAM" id="MobiDB-lite"/>
    </source>
</evidence>
<protein>
    <submittedName>
        <fullName evidence="2">Uncharacterized protein</fullName>
    </submittedName>
</protein>
<organism evidence="2 3">
    <name type="scientific">Coprinopsis marcescibilis</name>
    <name type="common">Agaric fungus</name>
    <name type="synonym">Psathyrella marcescibilis</name>
    <dbReference type="NCBI Taxonomy" id="230819"/>
    <lineage>
        <taxon>Eukaryota</taxon>
        <taxon>Fungi</taxon>
        <taxon>Dikarya</taxon>
        <taxon>Basidiomycota</taxon>
        <taxon>Agaricomycotina</taxon>
        <taxon>Agaricomycetes</taxon>
        <taxon>Agaricomycetidae</taxon>
        <taxon>Agaricales</taxon>
        <taxon>Agaricineae</taxon>
        <taxon>Psathyrellaceae</taxon>
        <taxon>Coprinopsis</taxon>
    </lineage>
</organism>